<proteinExistence type="predicted"/>
<evidence type="ECO:0000313" key="2">
    <source>
        <dbReference type="Proteomes" id="UP001321760"/>
    </source>
</evidence>
<reference evidence="1" key="2">
    <citation type="submission" date="2023-05" db="EMBL/GenBank/DDBJ databases">
        <authorList>
            <consortium name="Lawrence Berkeley National Laboratory"/>
            <person name="Steindorff A."/>
            <person name="Hensen N."/>
            <person name="Bonometti L."/>
            <person name="Westerberg I."/>
            <person name="Brannstrom I.O."/>
            <person name="Guillou S."/>
            <person name="Cros-Aarteil S."/>
            <person name="Calhoun S."/>
            <person name="Haridas S."/>
            <person name="Kuo A."/>
            <person name="Mondo S."/>
            <person name="Pangilinan J."/>
            <person name="Riley R."/>
            <person name="Labutti K."/>
            <person name="Andreopoulos B."/>
            <person name="Lipzen A."/>
            <person name="Chen C."/>
            <person name="Yanf M."/>
            <person name="Daum C."/>
            <person name="Ng V."/>
            <person name="Clum A."/>
            <person name="Ohm R."/>
            <person name="Martin F."/>
            <person name="Silar P."/>
            <person name="Natvig D."/>
            <person name="Lalanne C."/>
            <person name="Gautier V."/>
            <person name="Ament-Velasquez S.L."/>
            <person name="Kruys A."/>
            <person name="Hutchinson M.I."/>
            <person name="Powell A.J."/>
            <person name="Barry K."/>
            <person name="Miller A.N."/>
            <person name="Grigoriev I.V."/>
            <person name="Debuchy R."/>
            <person name="Gladieux P."/>
            <person name="Thoren M.H."/>
            <person name="Johannesson H."/>
        </authorList>
    </citation>
    <scope>NUCLEOTIDE SEQUENCE</scope>
    <source>
        <strain evidence="1">PSN243</strain>
    </source>
</reference>
<gene>
    <name evidence="1" type="ORF">QBC34DRAFT_377269</name>
</gene>
<evidence type="ECO:0000313" key="1">
    <source>
        <dbReference type="EMBL" id="KAK4452769.1"/>
    </source>
</evidence>
<sequence length="148" mass="16719">MLTSAAGFISVDTTEDPNDFVETDSLAHIIGGLPAGLEKLVIRDWWHEYRHPAKLLPIRARAGTRDEPSEPHEGYEQDNDCLERLKTIQQATLAALTTLAPLLKKHSKVKKVDFVAFEWRTKDARHLMRDLLSTRTGGVLKIKIVLRP</sequence>
<accession>A0AAV9GYB6</accession>
<reference evidence="1" key="1">
    <citation type="journal article" date="2023" name="Mol. Phylogenet. Evol.">
        <title>Genome-scale phylogeny and comparative genomics of the fungal order Sordariales.</title>
        <authorList>
            <person name="Hensen N."/>
            <person name="Bonometti L."/>
            <person name="Westerberg I."/>
            <person name="Brannstrom I.O."/>
            <person name="Guillou S."/>
            <person name="Cros-Aarteil S."/>
            <person name="Calhoun S."/>
            <person name="Haridas S."/>
            <person name="Kuo A."/>
            <person name="Mondo S."/>
            <person name="Pangilinan J."/>
            <person name="Riley R."/>
            <person name="LaButti K."/>
            <person name="Andreopoulos B."/>
            <person name="Lipzen A."/>
            <person name="Chen C."/>
            <person name="Yan M."/>
            <person name="Daum C."/>
            <person name="Ng V."/>
            <person name="Clum A."/>
            <person name="Steindorff A."/>
            <person name="Ohm R.A."/>
            <person name="Martin F."/>
            <person name="Silar P."/>
            <person name="Natvig D.O."/>
            <person name="Lalanne C."/>
            <person name="Gautier V."/>
            <person name="Ament-Velasquez S.L."/>
            <person name="Kruys A."/>
            <person name="Hutchinson M.I."/>
            <person name="Powell A.J."/>
            <person name="Barry K."/>
            <person name="Miller A.N."/>
            <person name="Grigoriev I.V."/>
            <person name="Debuchy R."/>
            <person name="Gladieux P."/>
            <person name="Hiltunen Thoren M."/>
            <person name="Johannesson H."/>
        </authorList>
    </citation>
    <scope>NUCLEOTIDE SEQUENCE</scope>
    <source>
        <strain evidence="1">PSN243</strain>
    </source>
</reference>
<dbReference type="EMBL" id="MU865923">
    <property type="protein sequence ID" value="KAK4452769.1"/>
    <property type="molecule type" value="Genomic_DNA"/>
</dbReference>
<organism evidence="1 2">
    <name type="scientific">Podospora aff. communis PSN243</name>
    <dbReference type="NCBI Taxonomy" id="3040156"/>
    <lineage>
        <taxon>Eukaryota</taxon>
        <taxon>Fungi</taxon>
        <taxon>Dikarya</taxon>
        <taxon>Ascomycota</taxon>
        <taxon>Pezizomycotina</taxon>
        <taxon>Sordariomycetes</taxon>
        <taxon>Sordariomycetidae</taxon>
        <taxon>Sordariales</taxon>
        <taxon>Podosporaceae</taxon>
        <taxon>Podospora</taxon>
    </lineage>
</organism>
<keyword evidence="2" id="KW-1185">Reference proteome</keyword>
<name>A0AAV9GYB6_9PEZI</name>
<dbReference type="Proteomes" id="UP001321760">
    <property type="component" value="Unassembled WGS sequence"/>
</dbReference>
<comment type="caution">
    <text evidence="1">The sequence shown here is derived from an EMBL/GenBank/DDBJ whole genome shotgun (WGS) entry which is preliminary data.</text>
</comment>
<feature type="non-terminal residue" evidence="1">
    <location>
        <position position="148"/>
    </location>
</feature>
<dbReference type="AlphaFoldDB" id="A0AAV9GYB6"/>
<protein>
    <submittedName>
        <fullName evidence="1">Uncharacterized protein</fullName>
    </submittedName>
</protein>